<proteinExistence type="predicted"/>
<comment type="caution">
    <text evidence="1">The sequence shown here is derived from an EMBL/GenBank/DDBJ whole genome shotgun (WGS) entry which is preliminary data.</text>
</comment>
<sequence>MNETITQICDFLHAINLPFSLTSIENETFLPGVNLNQGALQIDIDKLKYAGDILHEAGHIAVCEPIYRAQLQGDVYKNGLRNGRQKQAMHGEEIAAIAWSVAAVKRLNLPMKTIFHDDGYKGASHSLINAFDNGGIFGQPLLDVWEMTSSEHGFPIMKKWIREHRWIHELPTT</sequence>
<evidence type="ECO:0000313" key="2">
    <source>
        <dbReference type="Proteomes" id="UP001201273"/>
    </source>
</evidence>
<protein>
    <recommendedName>
        <fullName evidence="3">IrrE N-terminal-like domain-containing protein</fullName>
    </recommendedName>
</protein>
<gene>
    <name evidence="1" type="ORF">K6Y31_14170</name>
</gene>
<dbReference type="RefSeq" id="WP_233053619.1">
    <property type="nucleotide sequence ID" value="NZ_JAIMJA010000014.1"/>
</dbReference>
<evidence type="ECO:0000313" key="1">
    <source>
        <dbReference type="EMBL" id="MCE2595955.1"/>
    </source>
</evidence>
<evidence type="ECO:0008006" key="3">
    <source>
        <dbReference type="Google" id="ProtNLM"/>
    </source>
</evidence>
<dbReference type="EMBL" id="JAIMJA010000014">
    <property type="protein sequence ID" value="MCE2595955.1"/>
    <property type="molecule type" value="Genomic_DNA"/>
</dbReference>
<reference evidence="1 2" key="1">
    <citation type="journal article" date="2022" name="Environ. Microbiol. Rep.">
        <title>Eco-phylogenetic analyses reveal divergent evolution of vitamin B12 metabolism in the marine bacterial family 'Psychromonadaceae'.</title>
        <authorList>
            <person name="Jin X."/>
            <person name="Yang Y."/>
            <person name="Cao H."/>
            <person name="Gao B."/>
            <person name="Zhao Z."/>
        </authorList>
    </citation>
    <scope>NUCLEOTIDE SEQUENCE [LARGE SCALE GENOMIC DNA]</scope>
    <source>
        <strain evidence="1 2">MKS20</strain>
    </source>
</reference>
<dbReference type="Proteomes" id="UP001201273">
    <property type="component" value="Unassembled WGS sequence"/>
</dbReference>
<name>A0ABS8WF25_9GAMM</name>
<accession>A0ABS8WF25</accession>
<organism evidence="1 2">
    <name type="scientific">Motilimonas cestriensis</name>
    <dbReference type="NCBI Taxonomy" id="2742685"/>
    <lineage>
        <taxon>Bacteria</taxon>
        <taxon>Pseudomonadati</taxon>
        <taxon>Pseudomonadota</taxon>
        <taxon>Gammaproteobacteria</taxon>
        <taxon>Alteromonadales</taxon>
        <taxon>Alteromonadales genera incertae sedis</taxon>
        <taxon>Motilimonas</taxon>
    </lineage>
</organism>
<keyword evidence="2" id="KW-1185">Reference proteome</keyword>